<dbReference type="Proteomes" id="UP000500938">
    <property type="component" value="Chromosome"/>
</dbReference>
<feature type="domain" description="Metallo-beta-lactamase" evidence="1">
    <location>
        <begin position="18"/>
        <end position="204"/>
    </location>
</feature>
<dbReference type="RefSeq" id="WP_171223692.1">
    <property type="nucleotide sequence ID" value="NZ_CP053085.1"/>
</dbReference>
<reference evidence="2 3" key="1">
    <citation type="submission" date="2020-05" db="EMBL/GenBank/DDBJ databases">
        <title>Complete genome sequence of Gemmatimonas greenlandica TET16.</title>
        <authorList>
            <person name="Zeng Y."/>
        </authorList>
    </citation>
    <scope>NUCLEOTIDE SEQUENCE [LARGE SCALE GENOMIC DNA]</scope>
    <source>
        <strain evidence="2 3">TET16</strain>
    </source>
</reference>
<dbReference type="SMART" id="SM00849">
    <property type="entry name" value="Lactamase_B"/>
    <property type="match status" value="1"/>
</dbReference>
<name>A0A6M4ILJ0_9BACT</name>
<dbReference type="InterPro" id="IPR050855">
    <property type="entry name" value="NDM-1-like"/>
</dbReference>
<dbReference type="PANTHER" id="PTHR42951:SF17">
    <property type="entry name" value="METALLO-BETA-LACTAMASE DOMAIN-CONTAINING PROTEIN"/>
    <property type="match status" value="1"/>
</dbReference>
<evidence type="ECO:0000313" key="3">
    <source>
        <dbReference type="Proteomes" id="UP000500938"/>
    </source>
</evidence>
<protein>
    <submittedName>
        <fullName evidence="2">MBL fold metallo-hydrolase</fullName>
    </submittedName>
</protein>
<keyword evidence="2" id="KW-0378">Hydrolase</keyword>
<dbReference type="GO" id="GO:0016787">
    <property type="term" value="F:hydrolase activity"/>
    <property type="evidence" value="ECO:0007669"/>
    <property type="project" value="UniProtKB-KW"/>
</dbReference>
<keyword evidence="3" id="KW-1185">Reference proteome</keyword>
<dbReference type="InterPro" id="IPR001279">
    <property type="entry name" value="Metallo-B-lactamas"/>
</dbReference>
<accession>A0A6M4ILJ0</accession>
<gene>
    <name evidence="2" type="ORF">HKW67_01400</name>
</gene>
<dbReference type="CDD" id="cd07721">
    <property type="entry name" value="yflN-like_MBL-fold"/>
    <property type="match status" value="1"/>
</dbReference>
<dbReference type="AlphaFoldDB" id="A0A6M4ILJ0"/>
<dbReference type="EMBL" id="CP053085">
    <property type="protein sequence ID" value="QJR34266.1"/>
    <property type="molecule type" value="Genomic_DNA"/>
</dbReference>
<evidence type="ECO:0000313" key="2">
    <source>
        <dbReference type="EMBL" id="QJR34266.1"/>
    </source>
</evidence>
<dbReference type="InterPro" id="IPR036866">
    <property type="entry name" value="RibonucZ/Hydroxyglut_hydro"/>
</dbReference>
<dbReference type="SUPFAM" id="SSF56281">
    <property type="entry name" value="Metallo-hydrolase/oxidoreductase"/>
    <property type="match status" value="1"/>
</dbReference>
<dbReference type="Gene3D" id="3.60.15.10">
    <property type="entry name" value="Ribonuclease Z/Hydroxyacylglutathione hydrolase-like"/>
    <property type="match status" value="1"/>
</dbReference>
<organism evidence="2 3">
    <name type="scientific">Gemmatimonas groenlandica</name>
    <dbReference type="NCBI Taxonomy" id="2732249"/>
    <lineage>
        <taxon>Bacteria</taxon>
        <taxon>Pseudomonadati</taxon>
        <taxon>Gemmatimonadota</taxon>
        <taxon>Gemmatimonadia</taxon>
        <taxon>Gemmatimonadales</taxon>
        <taxon>Gemmatimonadaceae</taxon>
        <taxon>Gemmatimonas</taxon>
    </lineage>
</organism>
<evidence type="ECO:0000259" key="1">
    <source>
        <dbReference type="SMART" id="SM00849"/>
    </source>
</evidence>
<proteinExistence type="predicted"/>
<sequence>MLEIADDVFQISVFPRNAVNAYLIGAIIVDAGVRSSAAQLKKALGKRALTSHMLTHAHADHQGSSAFLCDQYRLPLWCGAPDEYAAQTGQVTGEYPNPRHPIARLQQRLWAGPGHPVTRTLREGDMVGDFRVLETPGHASGHLALWRERDGVLIAGDVLVNMDMFTTRPGLHEPPAMFTHDVAQNRQSIHKIAALNPRVIGFGHGPVLRDSDQLLELASRFGK</sequence>
<dbReference type="KEGG" id="ggr:HKW67_01400"/>
<dbReference type="PANTHER" id="PTHR42951">
    <property type="entry name" value="METALLO-BETA-LACTAMASE DOMAIN-CONTAINING"/>
    <property type="match status" value="1"/>
</dbReference>
<dbReference type="Pfam" id="PF00753">
    <property type="entry name" value="Lactamase_B"/>
    <property type="match status" value="1"/>
</dbReference>